<evidence type="ECO:0000256" key="1">
    <source>
        <dbReference type="PROSITE-ProRule" id="PRU00175"/>
    </source>
</evidence>
<dbReference type="Pfam" id="PF13920">
    <property type="entry name" value="zf-C3HC4_3"/>
    <property type="match status" value="1"/>
</dbReference>
<dbReference type="PANTHER" id="PTHR46519:SF5">
    <property type="entry name" value="RING_U-BOX SUPERFAMILY PROTEIN"/>
    <property type="match status" value="1"/>
</dbReference>
<accession>A0A833QI76</accession>
<keyword evidence="1" id="KW-0862">Zinc</keyword>
<dbReference type="InterPro" id="IPR013083">
    <property type="entry name" value="Znf_RING/FYVE/PHD"/>
</dbReference>
<evidence type="ECO:0000256" key="2">
    <source>
        <dbReference type="SAM" id="MobiDB-lite"/>
    </source>
</evidence>
<feature type="region of interest" description="Disordered" evidence="2">
    <location>
        <begin position="423"/>
        <end position="443"/>
    </location>
</feature>
<feature type="region of interest" description="Disordered" evidence="2">
    <location>
        <begin position="174"/>
        <end position="196"/>
    </location>
</feature>
<keyword evidence="1" id="KW-0863">Zinc-finger</keyword>
<feature type="region of interest" description="Disordered" evidence="2">
    <location>
        <begin position="359"/>
        <end position="384"/>
    </location>
</feature>
<dbReference type="PANTHER" id="PTHR46519">
    <property type="entry name" value="RING/U-BOX SUPERFAMILY PROTEIN"/>
    <property type="match status" value="1"/>
</dbReference>
<evidence type="ECO:0000259" key="3">
    <source>
        <dbReference type="PROSITE" id="PS50089"/>
    </source>
</evidence>
<comment type="caution">
    <text evidence="4">The sequence shown here is derived from an EMBL/GenBank/DDBJ whole genome shotgun (WGS) entry which is preliminary data.</text>
</comment>
<dbReference type="GO" id="GO:0008270">
    <property type="term" value="F:zinc ion binding"/>
    <property type="evidence" value="ECO:0007669"/>
    <property type="project" value="UniProtKB-KW"/>
</dbReference>
<keyword evidence="5" id="KW-1185">Reference proteome</keyword>
<evidence type="ECO:0000313" key="5">
    <source>
        <dbReference type="Proteomes" id="UP000623129"/>
    </source>
</evidence>
<reference evidence="4" key="1">
    <citation type="submission" date="2020-01" db="EMBL/GenBank/DDBJ databases">
        <title>Genome sequence of Kobresia littledalei, the first chromosome-level genome in the family Cyperaceae.</title>
        <authorList>
            <person name="Qu G."/>
        </authorList>
    </citation>
    <scope>NUCLEOTIDE SEQUENCE</scope>
    <source>
        <strain evidence="4">C.B.Clarke</strain>
        <tissue evidence="4">Leaf</tissue>
    </source>
</reference>
<dbReference type="PROSITE" id="PS50089">
    <property type="entry name" value="ZF_RING_2"/>
    <property type="match status" value="1"/>
</dbReference>
<dbReference type="CDD" id="cd16647">
    <property type="entry name" value="mRING-HC-C3HC5_NEU1"/>
    <property type="match status" value="1"/>
</dbReference>
<dbReference type="Gene3D" id="3.30.40.10">
    <property type="entry name" value="Zinc/RING finger domain, C3HC4 (zinc finger)"/>
    <property type="match status" value="1"/>
</dbReference>
<dbReference type="OrthoDB" id="6078042at2759"/>
<sequence length="686" mass="78762">MACVRLKQEAICHRLGECISTSGDDDRRRWRSDLGGDDAAETSAAVRRQSRVLSRWVARETITATLDDRRRREAELVALAELHTASILQRWRELEEESRAEVSNGRWSREHSPETNGGDVERERVRQIVGMMDSPERHGTIRDERSRGEWLGEMERERVRVVRERVWMASQGEGRVQRRRGERERETGGGTGEVPRLRGRQARDDVIMRMTRERQRELQGLSEHRAVSDFAYRNRIHLFLRGRFLRRSIDDERPQSLAETELGLITQRHSVSGLREGFSFRRESDFMIHASSGLGSNDTSDEPISIFQSNSQDSIMEMSSNDHDQSETDAHNLVVNQSILTNDTIETERNILDVSNEQSLTAHEESEVEEHTNSQQRVEEETDISWELVDNGETNLAENIEEWSQNAFEDTAESWHNLVSHHIPGPHLDSGRRTNNFSQTDDDSTYGIEIRELLSRRSVSTLLSSNFRESLDQLIQSYAQRQENTPFDWDLEEAVSPATSPEQGQTQERNNTTNELYIDEDLRSPVNLPPPPVPPEPLWRSNLITGGWTRQTVHQPEIDWDVVNVLREEMTRLQEGMGNLQRMLEACMEMQLEVQRSVRQEVSAALNRSLGYTEMEGETTSYGSKWSHVRKGTCCVCCDSHIDSLLYRCGHMCTCTKCANELARCGDKCPLCRAPIVEVIRAYSIL</sequence>
<proteinExistence type="predicted"/>
<feature type="domain" description="RING-type" evidence="3">
    <location>
        <begin position="634"/>
        <end position="673"/>
    </location>
</feature>
<dbReference type="Proteomes" id="UP000623129">
    <property type="component" value="Unassembled WGS sequence"/>
</dbReference>
<dbReference type="EMBL" id="SWLB01000208">
    <property type="protein sequence ID" value="KAF3319774.1"/>
    <property type="molecule type" value="Genomic_DNA"/>
</dbReference>
<dbReference type="AlphaFoldDB" id="A0A833QI76"/>
<feature type="compositionally biased region" description="Basic and acidic residues" evidence="2">
    <location>
        <begin position="362"/>
        <end position="372"/>
    </location>
</feature>
<dbReference type="InterPro" id="IPR001841">
    <property type="entry name" value="Znf_RING"/>
</dbReference>
<feature type="compositionally biased region" description="Basic and acidic residues" evidence="2">
    <location>
        <begin position="175"/>
        <end position="187"/>
    </location>
</feature>
<gene>
    <name evidence="4" type="ORF">FCM35_KLT21963</name>
</gene>
<evidence type="ECO:0000313" key="4">
    <source>
        <dbReference type="EMBL" id="KAF3319774.1"/>
    </source>
</evidence>
<name>A0A833QI76_9POAL</name>
<dbReference type="SUPFAM" id="SSF57850">
    <property type="entry name" value="RING/U-box"/>
    <property type="match status" value="1"/>
</dbReference>
<protein>
    <submittedName>
        <fullName evidence="4">Protein neuralized</fullName>
    </submittedName>
</protein>
<keyword evidence="1" id="KW-0479">Metal-binding</keyword>
<organism evidence="4 5">
    <name type="scientific">Carex littledalei</name>
    <dbReference type="NCBI Taxonomy" id="544730"/>
    <lineage>
        <taxon>Eukaryota</taxon>
        <taxon>Viridiplantae</taxon>
        <taxon>Streptophyta</taxon>
        <taxon>Embryophyta</taxon>
        <taxon>Tracheophyta</taxon>
        <taxon>Spermatophyta</taxon>
        <taxon>Magnoliopsida</taxon>
        <taxon>Liliopsida</taxon>
        <taxon>Poales</taxon>
        <taxon>Cyperaceae</taxon>
        <taxon>Cyperoideae</taxon>
        <taxon>Cariceae</taxon>
        <taxon>Carex</taxon>
        <taxon>Carex subgen. Euthyceras</taxon>
    </lineage>
</organism>